<evidence type="ECO:0000256" key="3">
    <source>
        <dbReference type="ARBA" id="ARBA00022692"/>
    </source>
</evidence>
<name>A0ABP0CST5_9PEZI</name>
<evidence type="ECO:0000256" key="6">
    <source>
        <dbReference type="SAM" id="Phobius"/>
    </source>
</evidence>
<dbReference type="PANTHER" id="PTHR30618:SF15">
    <property type="entry name" value="NICOTINAMIDE RIBOSIDE TRANSPORTER 1-RELATED"/>
    <property type="match status" value="1"/>
</dbReference>
<keyword evidence="4 6" id="KW-1133">Transmembrane helix</keyword>
<feature type="transmembrane region" description="Helical" evidence="6">
    <location>
        <begin position="396"/>
        <end position="421"/>
    </location>
</feature>
<evidence type="ECO:0000256" key="5">
    <source>
        <dbReference type="ARBA" id="ARBA00023136"/>
    </source>
</evidence>
<sequence>MSFLKRLQVDVRDDQQVGLSNEDTKPLPPSRRTYGPWSFVILWVITGSFNIGGWTTGSSLIAYGLNVWQCMITVIVGNIIVGVMCVLSGAPGAKWHIGFPMIQRSAWGTRGFIFVVVQRFFLSCIWYSTQVFWGAECLKTFLTALWPSYQKLNKSLAGGTMTSGDFLAFVLFTILYLPLIFIKPERYRIPFLVCCACIIPTVLALLIWFVATAHGGGELLHDVGAAGVTQAHGSYLAWMFVMGICTNISTISVHIFVQSDYTRFARKPRDQVLAQLVMVPMGTIVVALIGIVCTSCAAKIFPETNGTLLWQPYSLLTQLQLHYDNSSRSRVAVAFASLAFMLAQFGQVVANNGVSGGMDLSALLPRYFNMRRGMIALTCISFIVQPWQLMNGASHFLTVLGGYGVFLGPMTGVMFCDYFIVRKRLYKLSDLYRTTPDSIYHFYHGVNWRAFVAWVLGVWITLPGFARMVQGGAPLAGWSNMNYFSWPLGTLISMTVFYLLNWMKPVAGLGQVDNEDYFGVDGPLTAVIDSQESDSMQGIEGVSGGRLEDKV</sequence>
<evidence type="ECO:0008006" key="9">
    <source>
        <dbReference type="Google" id="ProtNLM"/>
    </source>
</evidence>
<evidence type="ECO:0000313" key="7">
    <source>
        <dbReference type="EMBL" id="CAK7234858.1"/>
    </source>
</evidence>
<dbReference type="Gene3D" id="1.10.4160.10">
    <property type="entry name" value="Hydantoin permease"/>
    <property type="match status" value="1"/>
</dbReference>
<keyword evidence="5 6" id="KW-0472">Membrane</keyword>
<dbReference type="Pfam" id="PF02133">
    <property type="entry name" value="Transp_cyt_pur"/>
    <property type="match status" value="1"/>
</dbReference>
<organism evidence="7 8">
    <name type="scientific">Sporothrix curviconia</name>
    <dbReference type="NCBI Taxonomy" id="1260050"/>
    <lineage>
        <taxon>Eukaryota</taxon>
        <taxon>Fungi</taxon>
        <taxon>Dikarya</taxon>
        <taxon>Ascomycota</taxon>
        <taxon>Pezizomycotina</taxon>
        <taxon>Sordariomycetes</taxon>
        <taxon>Sordariomycetidae</taxon>
        <taxon>Ophiostomatales</taxon>
        <taxon>Ophiostomataceae</taxon>
        <taxon>Sporothrix</taxon>
    </lineage>
</organism>
<feature type="transmembrane region" description="Helical" evidence="6">
    <location>
        <begin position="34"/>
        <end position="54"/>
    </location>
</feature>
<feature type="transmembrane region" description="Helical" evidence="6">
    <location>
        <begin position="235"/>
        <end position="257"/>
    </location>
</feature>
<dbReference type="InterPro" id="IPR001248">
    <property type="entry name" value="Pur-cyt_permease"/>
</dbReference>
<accession>A0ABP0CST5</accession>
<comment type="caution">
    <text evidence="7">The sequence shown here is derived from an EMBL/GenBank/DDBJ whole genome shotgun (WGS) entry which is preliminary data.</text>
</comment>
<dbReference type="InterPro" id="IPR045225">
    <property type="entry name" value="Uracil/uridine/allantoin_perm"/>
</dbReference>
<protein>
    <recommendedName>
        <fullName evidence="9">Uracil permease</fullName>
    </recommendedName>
</protein>
<comment type="subcellular location">
    <subcellularLocation>
        <location evidence="1">Membrane</location>
        <topology evidence="1">Multi-pass membrane protein</topology>
    </subcellularLocation>
</comment>
<gene>
    <name evidence="7" type="ORF">SCUCBS95973_009075</name>
</gene>
<proteinExistence type="inferred from homology"/>
<comment type="similarity">
    <text evidence="2">Belongs to the purine-cytosine permease (2.A.39) family.</text>
</comment>
<keyword evidence="8" id="KW-1185">Reference proteome</keyword>
<evidence type="ECO:0000256" key="1">
    <source>
        <dbReference type="ARBA" id="ARBA00004141"/>
    </source>
</evidence>
<feature type="transmembrane region" description="Helical" evidence="6">
    <location>
        <begin position="66"/>
        <end position="90"/>
    </location>
</feature>
<evidence type="ECO:0000256" key="4">
    <source>
        <dbReference type="ARBA" id="ARBA00022989"/>
    </source>
</evidence>
<feature type="transmembrane region" description="Helical" evidence="6">
    <location>
        <begin position="442"/>
        <end position="462"/>
    </location>
</feature>
<feature type="transmembrane region" description="Helical" evidence="6">
    <location>
        <begin position="482"/>
        <end position="500"/>
    </location>
</feature>
<feature type="transmembrane region" description="Helical" evidence="6">
    <location>
        <begin position="155"/>
        <end position="177"/>
    </location>
</feature>
<keyword evidence="3 6" id="KW-0812">Transmembrane</keyword>
<dbReference type="CDD" id="cd11482">
    <property type="entry name" value="SLC-NCS1sbd_NRT1-like"/>
    <property type="match status" value="1"/>
</dbReference>
<evidence type="ECO:0000256" key="2">
    <source>
        <dbReference type="ARBA" id="ARBA00008974"/>
    </source>
</evidence>
<dbReference type="EMBL" id="CAWUHB010000090">
    <property type="protein sequence ID" value="CAK7234858.1"/>
    <property type="molecule type" value="Genomic_DNA"/>
</dbReference>
<dbReference type="PANTHER" id="PTHR30618">
    <property type="entry name" value="NCS1 FAMILY PURINE/PYRIMIDINE TRANSPORTER"/>
    <property type="match status" value="1"/>
</dbReference>
<feature type="transmembrane region" description="Helical" evidence="6">
    <location>
        <begin position="111"/>
        <end position="135"/>
    </location>
</feature>
<dbReference type="Proteomes" id="UP001642405">
    <property type="component" value="Unassembled WGS sequence"/>
</dbReference>
<feature type="transmembrane region" description="Helical" evidence="6">
    <location>
        <begin position="373"/>
        <end position="390"/>
    </location>
</feature>
<feature type="transmembrane region" description="Helical" evidence="6">
    <location>
        <begin position="189"/>
        <end position="211"/>
    </location>
</feature>
<feature type="transmembrane region" description="Helical" evidence="6">
    <location>
        <begin position="277"/>
        <end position="301"/>
    </location>
</feature>
<reference evidence="7 8" key="1">
    <citation type="submission" date="2024-01" db="EMBL/GenBank/DDBJ databases">
        <authorList>
            <person name="Allen C."/>
            <person name="Tagirdzhanova G."/>
        </authorList>
    </citation>
    <scope>NUCLEOTIDE SEQUENCE [LARGE SCALE GENOMIC DNA]</scope>
</reference>
<feature type="transmembrane region" description="Helical" evidence="6">
    <location>
        <begin position="331"/>
        <end position="352"/>
    </location>
</feature>
<evidence type="ECO:0000313" key="8">
    <source>
        <dbReference type="Proteomes" id="UP001642405"/>
    </source>
</evidence>